<accession>A0A2P2PUC1</accession>
<organism evidence="1">
    <name type="scientific">Rhizophora mucronata</name>
    <name type="common">Asiatic mangrove</name>
    <dbReference type="NCBI Taxonomy" id="61149"/>
    <lineage>
        <taxon>Eukaryota</taxon>
        <taxon>Viridiplantae</taxon>
        <taxon>Streptophyta</taxon>
        <taxon>Embryophyta</taxon>
        <taxon>Tracheophyta</taxon>
        <taxon>Spermatophyta</taxon>
        <taxon>Magnoliopsida</taxon>
        <taxon>eudicotyledons</taxon>
        <taxon>Gunneridae</taxon>
        <taxon>Pentapetalae</taxon>
        <taxon>rosids</taxon>
        <taxon>fabids</taxon>
        <taxon>Malpighiales</taxon>
        <taxon>Rhizophoraceae</taxon>
        <taxon>Rhizophora</taxon>
    </lineage>
</organism>
<dbReference type="AlphaFoldDB" id="A0A2P2PUC1"/>
<reference evidence="1" key="1">
    <citation type="submission" date="2018-02" db="EMBL/GenBank/DDBJ databases">
        <title>Rhizophora mucronata_Transcriptome.</title>
        <authorList>
            <person name="Meera S.P."/>
            <person name="Sreeshan A."/>
            <person name="Augustine A."/>
        </authorList>
    </citation>
    <scope>NUCLEOTIDE SEQUENCE</scope>
    <source>
        <tissue evidence="1">Leaf</tissue>
    </source>
</reference>
<evidence type="ECO:0000313" key="1">
    <source>
        <dbReference type="EMBL" id="MBX58342.1"/>
    </source>
</evidence>
<proteinExistence type="predicted"/>
<dbReference type="EMBL" id="GGEC01077858">
    <property type="protein sequence ID" value="MBX58342.1"/>
    <property type="molecule type" value="Transcribed_RNA"/>
</dbReference>
<name>A0A2P2PUC1_RHIMU</name>
<protein>
    <submittedName>
        <fullName evidence="1">Uncharacterized protein</fullName>
    </submittedName>
</protein>
<sequence length="16" mass="1863">MFTLLPILVLNQVSQF</sequence>